<keyword evidence="2" id="KW-0521">NADP</keyword>
<dbReference type="RefSeq" id="XP_013238372.1">
    <property type="nucleotide sequence ID" value="XM_013382918.1"/>
</dbReference>
<evidence type="ECO:0000256" key="3">
    <source>
        <dbReference type="ARBA" id="ARBA00023002"/>
    </source>
</evidence>
<dbReference type="Pfam" id="PF00106">
    <property type="entry name" value="adh_short"/>
    <property type="match status" value="1"/>
</dbReference>
<dbReference type="PROSITE" id="PS00061">
    <property type="entry name" value="ADH_SHORT"/>
    <property type="match status" value="1"/>
</dbReference>
<dbReference type="EMBL" id="JMKJ01000155">
    <property type="protein sequence ID" value="KGG51945.1"/>
    <property type="molecule type" value="Genomic_DNA"/>
</dbReference>
<proteinExistence type="inferred from homology"/>
<reference evidence="4 5" key="1">
    <citation type="submission" date="2014-04" db="EMBL/GenBank/DDBJ databases">
        <title>A new species of microsporidia sheds light on the evolution of extreme parasitism.</title>
        <authorList>
            <person name="Haag K.L."/>
            <person name="James T.Y."/>
            <person name="Larsson R."/>
            <person name="Schaer T.M."/>
            <person name="Refardt D."/>
            <person name="Pombert J.-F."/>
            <person name="Ebert D."/>
        </authorList>
    </citation>
    <scope>NUCLEOTIDE SEQUENCE [LARGE SCALE GENOMIC DNA]</scope>
    <source>
        <strain evidence="4 5">UGP3</strain>
        <tissue evidence="4">Spores</tissue>
    </source>
</reference>
<keyword evidence="5" id="KW-1185">Reference proteome</keyword>
<dbReference type="InterPro" id="IPR020904">
    <property type="entry name" value="Sc_DH/Rdtase_CS"/>
</dbReference>
<dbReference type="Gene3D" id="3.40.50.720">
    <property type="entry name" value="NAD(P)-binding Rossmann-like Domain"/>
    <property type="match status" value="1"/>
</dbReference>
<keyword evidence="3" id="KW-0560">Oxidoreductase</keyword>
<sequence>MQVCIDGSIKGLAIGVEQISENITDEMIDSMLDTNVKGVLYVTREILPKMLQSGRNGHIIMIGSIAGVEAYSRGSIYCASKHALNAISESLRKELISTPIRVTEIQPGLVETEFSLVRYGGDVHAAKRVYNGIEALSANDVAEVVLFAATRPKHVQIATVKLLPTNQASVFEVSRTKN</sequence>
<protein>
    <submittedName>
        <fullName evidence="4">Uncharacterized protein</fullName>
    </submittedName>
</protein>
<organism evidence="4 5">
    <name type="scientific">Mitosporidium daphniae</name>
    <dbReference type="NCBI Taxonomy" id="1485682"/>
    <lineage>
        <taxon>Eukaryota</taxon>
        <taxon>Fungi</taxon>
        <taxon>Fungi incertae sedis</taxon>
        <taxon>Microsporidia</taxon>
        <taxon>Mitosporidium</taxon>
    </lineage>
</organism>
<dbReference type="SUPFAM" id="SSF51735">
    <property type="entry name" value="NAD(P)-binding Rossmann-fold domains"/>
    <property type="match status" value="1"/>
</dbReference>
<dbReference type="Proteomes" id="UP000029725">
    <property type="component" value="Unassembled WGS sequence"/>
</dbReference>
<dbReference type="VEuPathDB" id="MicrosporidiaDB:DI09_23p200"/>
<dbReference type="InterPro" id="IPR002347">
    <property type="entry name" value="SDR_fam"/>
</dbReference>
<dbReference type="InterPro" id="IPR036291">
    <property type="entry name" value="NAD(P)-bd_dom_sf"/>
</dbReference>
<accession>A0A098VSK7</accession>
<gene>
    <name evidence="4" type="ORF">DI09_23p200</name>
</gene>
<comment type="caution">
    <text evidence="4">The sequence shown here is derived from an EMBL/GenBank/DDBJ whole genome shotgun (WGS) entry which is preliminary data.</text>
</comment>
<dbReference type="PANTHER" id="PTHR42901:SF1">
    <property type="entry name" value="ALCOHOL DEHYDROGENASE"/>
    <property type="match status" value="1"/>
</dbReference>
<evidence type="ECO:0000313" key="4">
    <source>
        <dbReference type="EMBL" id="KGG51945.1"/>
    </source>
</evidence>
<dbReference type="GeneID" id="25259174"/>
<dbReference type="HOGENOM" id="CLU_010194_2_10_1"/>
<dbReference type="AlphaFoldDB" id="A0A098VSK7"/>
<dbReference type="PANTHER" id="PTHR42901">
    <property type="entry name" value="ALCOHOL DEHYDROGENASE"/>
    <property type="match status" value="1"/>
</dbReference>
<dbReference type="GO" id="GO:0016491">
    <property type="term" value="F:oxidoreductase activity"/>
    <property type="evidence" value="ECO:0007669"/>
    <property type="project" value="UniProtKB-KW"/>
</dbReference>
<evidence type="ECO:0000313" key="5">
    <source>
        <dbReference type="Proteomes" id="UP000029725"/>
    </source>
</evidence>
<evidence type="ECO:0000256" key="2">
    <source>
        <dbReference type="ARBA" id="ARBA00022857"/>
    </source>
</evidence>
<dbReference type="OrthoDB" id="6251714at2759"/>
<evidence type="ECO:0000256" key="1">
    <source>
        <dbReference type="ARBA" id="ARBA00006484"/>
    </source>
</evidence>
<comment type="similarity">
    <text evidence="1">Belongs to the short-chain dehydrogenases/reductases (SDR) family.</text>
</comment>
<name>A0A098VSK7_9MICR</name>